<evidence type="ECO:0000313" key="1">
    <source>
        <dbReference type="EMBL" id="PWA57194.1"/>
    </source>
</evidence>
<accession>A0A2U1M7K0</accession>
<comment type="caution">
    <text evidence="1">The sequence shown here is derived from an EMBL/GenBank/DDBJ whole genome shotgun (WGS) entry which is preliminary data.</text>
</comment>
<name>A0A2U1M7K0_ARTAN</name>
<sequence length="111" mass="12937">MELEKDGVKSQLDTLHAEKCRQDNIIRELETRLGSLQVEHAGVLSLFDNAQLKVTELEREVNMQKEVMSDRAEEKREAIRQLSFSLDHYMSGYKELRQAFVSRKRRAVLTS</sequence>
<organism evidence="1 2">
    <name type="scientific">Artemisia annua</name>
    <name type="common">Sweet wormwood</name>
    <dbReference type="NCBI Taxonomy" id="35608"/>
    <lineage>
        <taxon>Eukaryota</taxon>
        <taxon>Viridiplantae</taxon>
        <taxon>Streptophyta</taxon>
        <taxon>Embryophyta</taxon>
        <taxon>Tracheophyta</taxon>
        <taxon>Spermatophyta</taxon>
        <taxon>Magnoliopsida</taxon>
        <taxon>eudicotyledons</taxon>
        <taxon>Gunneridae</taxon>
        <taxon>Pentapetalae</taxon>
        <taxon>asterids</taxon>
        <taxon>campanulids</taxon>
        <taxon>Asterales</taxon>
        <taxon>Asteraceae</taxon>
        <taxon>Asteroideae</taxon>
        <taxon>Anthemideae</taxon>
        <taxon>Artemisiinae</taxon>
        <taxon>Artemisia</taxon>
    </lineage>
</organism>
<gene>
    <name evidence="1" type="ORF">CTI12_AA411410</name>
</gene>
<dbReference type="STRING" id="35608.A0A2U1M7K0"/>
<dbReference type="Proteomes" id="UP000245207">
    <property type="component" value="Unassembled WGS sequence"/>
</dbReference>
<proteinExistence type="predicted"/>
<dbReference type="AlphaFoldDB" id="A0A2U1M7K0"/>
<dbReference type="EMBL" id="PKPP01006235">
    <property type="protein sequence ID" value="PWA57194.1"/>
    <property type="molecule type" value="Genomic_DNA"/>
</dbReference>
<dbReference type="OrthoDB" id="1716638at2759"/>
<evidence type="ECO:0000313" key="2">
    <source>
        <dbReference type="Proteomes" id="UP000245207"/>
    </source>
</evidence>
<keyword evidence="2" id="KW-1185">Reference proteome</keyword>
<reference evidence="1 2" key="1">
    <citation type="journal article" date="2018" name="Mol. Plant">
        <title>The genome of Artemisia annua provides insight into the evolution of Asteraceae family and artemisinin biosynthesis.</title>
        <authorList>
            <person name="Shen Q."/>
            <person name="Zhang L."/>
            <person name="Liao Z."/>
            <person name="Wang S."/>
            <person name="Yan T."/>
            <person name="Shi P."/>
            <person name="Liu M."/>
            <person name="Fu X."/>
            <person name="Pan Q."/>
            <person name="Wang Y."/>
            <person name="Lv Z."/>
            <person name="Lu X."/>
            <person name="Zhang F."/>
            <person name="Jiang W."/>
            <person name="Ma Y."/>
            <person name="Chen M."/>
            <person name="Hao X."/>
            <person name="Li L."/>
            <person name="Tang Y."/>
            <person name="Lv G."/>
            <person name="Zhou Y."/>
            <person name="Sun X."/>
            <person name="Brodelius P.E."/>
            <person name="Rose J.K.C."/>
            <person name="Tang K."/>
        </authorList>
    </citation>
    <scope>NUCLEOTIDE SEQUENCE [LARGE SCALE GENOMIC DNA]</scope>
    <source>
        <strain evidence="2">cv. Huhao1</strain>
        <tissue evidence="1">Leaf</tissue>
    </source>
</reference>
<protein>
    <submittedName>
        <fullName evidence="1">KIP1-like protein</fullName>
    </submittedName>
</protein>